<dbReference type="AlphaFoldDB" id="B1FMM5"/>
<feature type="region of interest" description="Disordered" evidence="1">
    <location>
        <begin position="68"/>
        <end position="138"/>
    </location>
</feature>
<evidence type="ECO:0000313" key="2">
    <source>
        <dbReference type="EMBL" id="EDT01198.1"/>
    </source>
</evidence>
<evidence type="ECO:0000256" key="1">
    <source>
        <dbReference type="SAM" id="MobiDB-lite"/>
    </source>
</evidence>
<comment type="caution">
    <text evidence="2">The sequence shown here is derived from an EMBL/GenBank/DDBJ whole genome shotgun (WGS) entry which is preliminary data.</text>
</comment>
<dbReference type="Proteomes" id="UP000005463">
    <property type="component" value="Unassembled WGS sequence"/>
</dbReference>
<feature type="region of interest" description="Disordered" evidence="1">
    <location>
        <begin position="1"/>
        <end position="34"/>
    </location>
</feature>
<evidence type="ECO:0000313" key="3">
    <source>
        <dbReference type="Proteomes" id="UP000005463"/>
    </source>
</evidence>
<protein>
    <submittedName>
        <fullName evidence="2">Uncharacterized protein</fullName>
    </submittedName>
</protein>
<dbReference type="EMBL" id="ABLC01000202">
    <property type="protein sequence ID" value="EDT01198.1"/>
    <property type="molecule type" value="Genomic_DNA"/>
</dbReference>
<gene>
    <name evidence="2" type="ORF">BamIOP4010DRAFT_5286</name>
</gene>
<proteinExistence type="predicted"/>
<sequence length="138" mass="14847">MLDEADRPARQARYPSGALTAHREVGGDGTQRSPKSRIEVIAHALRDILTVPPLSNAIGAKEVVIRAPSPAPWQQRAGGTANRSAGRLLTGRTRQDARHRSYSSDSEKSMSPVSDQLRFTNEKSVPPVQPATDGNATP</sequence>
<reference evidence="2 3" key="1">
    <citation type="submission" date="2008-03" db="EMBL/GenBank/DDBJ databases">
        <title>Sequencing of the draft genome and assembly of Burkholderia ambifaria IOP40-10.</title>
        <authorList>
            <consortium name="US DOE Joint Genome Institute (JGI-PGF)"/>
            <person name="Copeland A."/>
            <person name="Lucas S."/>
            <person name="Lapidus A."/>
            <person name="Glavina del Rio T."/>
            <person name="Dalin E."/>
            <person name="Tice H."/>
            <person name="Bruce D."/>
            <person name="Goodwin L."/>
            <person name="Pitluck S."/>
            <person name="Larimer F."/>
            <person name="Land M.L."/>
            <person name="Hauser L."/>
            <person name="Tiedje J."/>
            <person name="Richardson P."/>
        </authorList>
    </citation>
    <scope>NUCLEOTIDE SEQUENCE [LARGE SCALE GENOMIC DNA]</scope>
    <source>
        <strain evidence="2 3">IOP40-10</strain>
    </source>
</reference>
<feature type="compositionally biased region" description="Polar residues" evidence="1">
    <location>
        <begin position="109"/>
        <end position="123"/>
    </location>
</feature>
<accession>B1FMM5</accession>
<name>B1FMM5_9BURK</name>
<organism evidence="2 3">
    <name type="scientific">Burkholderia ambifaria IOP40-10</name>
    <dbReference type="NCBI Taxonomy" id="396596"/>
    <lineage>
        <taxon>Bacteria</taxon>
        <taxon>Pseudomonadati</taxon>
        <taxon>Pseudomonadota</taxon>
        <taxon>Betaproteobacteria</taxon>
        <taxon>Burkholderiales</taxon>
        <taxon>Burkholderiaceae</taxon>
        <taxon>Burkholderia</taxon>
        <taxon>Burkholderia cepacia complex</taxon>
    </lineage>
</organism>